<evidence type="ECO:0000313" key="5">
    <source>
        <dbReference type="Proteomes" id="UP000664265"/>
    </source>
</evidence>
<dbReference type="InterPro" id="IPR023796">
    <property type="entry name" value="Serpin_dom"/>
</dbReference>
<protein>
    <submittedName>
        <fullName evidence="4">Serpin family protein</fullName>
    </submittedName>
</protein>
<gene>
    <name evidence="4" type="ORF">JHU38_08545</name>
</gene>
<sequence>MKQLTIISMTAFALFAFASCSDDGYTATNRPVPPLIKIDLTEAERQQVKANNNFAFDLSREVMGQSPKNNFLISPLSATYVLAMLENGSANETQRQILSALHYDDEASMNTVCNRLIDGAPKIDASTEVNIANGLFMDKSFPFKSEYVKSMQKVFGAETKNLDFKNRQAVVNEVNGWSNEKTKGKIPHIIDIDNVSPGTKLMALNAIYFKGIWQNEFARKKTSKQSFTHADGKRDKVDMMQTKENFLYGSFPKFDMLHLSYGNNGYSMEVLLPKEGVTTEEVLGSIKSADWQETMMAMRAYQVDVQLPKFTAEYSIDMPSILKALGMNDMFDSHKADFSRLSDIDTFLSLFRQKCTIDVNEKGTEGTTITVSGGGETTSYIPTVEFHANRPFIYIITENTSGSIYFMGIFK</sequence>
<dbReference type="InterPro" id="IPR042178">
    <property type="entry name" value="Serpin_sf_1"/>
</dbReference>
<dbReference type="CDD" id="cd19588">
    <property type="entry name" value="serpin_miropin-like"/>
    <property type="match status" value="1"/>
</dbReference>
<comment type="caution">
    <text evidence="4">The sequence shown here is derived from an EMBL/GenBank/DDBJ whole genome shotgun (WGS) entry which is preliminary data.</text>
</comment>
<dbReference type="InterPro" id="IPR000215">
    <property type="entry name" value="Serpin_fam"/>
</dbReference>
<evidence type="ECO:0000259" key="3">
    <source>
        <dbReference type="SMART" id="SM00093"/>
    </source>
</evidence>
<dbReference type="Pfam" id="PF00079">
    <property type="entry name" value="Serpin"/>
    <property type="match status" value="1"/>
</dbReference>
<accession>A0ABS3M6R8</accession>
<dbReference type="SUPFAM" id="SSF56574">
    <property type="entry name" value="Serpins"/>
    <property type="match status" value="1"/>
</dbReference>
<evidence type="ECO:0000256" key="1">
    <source>
        <dbReference type="RuleBase" id="RU000411"/>
    </source>
</evidence>
<dbReference type="InterPro" id="IPR042185">
    <property type="entry name" value="Serpin_sf_2"/>
</dbReference>
<dbReference type="PROSITE" id="PS51257">
    <property type="entry name" value="PROKAR_LIPOPROTEIN"/>
    <property type="match status" value="1"/>
</dbReference>
<dbReference type="Gene3D" id="3.30.497.10">
    <property type="entry name" value="Antithrombin, subunit I, domain 2"/>
    <property type="match status" value="1"/>
</dbReference>
<dbReference type="RefSeq" id="WP_107581827.1">
    <property type="nucleotide sequence ID" value="NZ_JAERMS010000027.1"/>
</dbReference>
<dbReference type="Proteomes" id="UP000664265">
    <property type="component" value="Unassembled WGS sequence"/>
</dbReference>
<dbReference type="PROSITE" id="PS00284">
    <property type="entry name" value="SERPIN"/>
    <property type="match status" value="1"/>
</dbReference>
<dbReference type="InterPro" id="IPR036186">
    <property type="entry name" value="Serpin_sf"/>
</dbReference>
<feature type="signal peptide" evidence="2">
    <location>
        <begin position="1"/>
        <end position="18"/>
    </location>
</feature>
<reference evidence="4 5" key="1">
    <citation type="submission" date="2021-01" db="EMBL/GenBank/DDBJ databases">
        <title>Prevotella A2931 sp. nov.</title>
        <authorList>
            <person name="Buhl M."/>
            <person name="Oberhettinger P."/>
        </authorList>
    </citation>
    <scope>NUCLEOTIDE SEQUENCE [LARGE SCALE GENOMIC DNA]</scope>
    <source>
        <strain evidence="4 5">A2931</strain>
    </source>
</reference>
<dbReference type="PANTHER" id="PTHR11461:SF211">
    <property type="entry name" value="GH10112P-RELATED"/>
    <property type="match status" value="1"/>
</dbReference>
<feature type="chain" id="PRO_5047447519" evidence="2">
    <location>
        <begin position="19"/>
        <end position="411"/>
    </location>
</feature>
<dbReference type="PANTHER" id="PTHR11461">
    <property type="entry name" value="SERINE PROTEASE INHIBITOR, SERPIN"/>
    <property type="match status" value="1"/>
</dbReference>
<feature type="domain" description="Serpin" evidence="3">
    <location>
        <begin position="56"/>
        <end position="410"/>
    </location>
</feature>
<dbReference type="SMART" id="SM00093">
    <property type="entry name" value="SERPIN"/>
    <property type="match status" value="1"/>
</dbReference>
<evidence type="ECO:0000313" key="4">
    <source>
        <dbReference type="EMBL" id="MBO1363815.1"/>
    </source>
</evidence>
<organism evidence="4 5">
    <name type="scientific">Prevotella illustrans</name>
    <dbReference type="NCBI Taxonomy" id="2800387"/>
    <lineage>
        <taxon>Bacteria</taxon>
        <taxon>Pseudomonadati</taxon>
        <taxon>Bacteroidota</taxon>
        <taxon>Bacteroidia</taxon>
        <taxon>Bacteroidales</taxon>
        <taxon>Prevotellaceae</taxon>
        <taxon>Prevotella</taxon>
    </lineage>
</organism>
<keyword evidence="2" id="KW-0732">Signal</keyword>
<comment type="similarity">
    <text evidence="1">Belongs to the serpin family.</text>
</comment>
<name>A0ABS3M6R8_9BACT</name>
<dbReference type="EMBL" id="JAERMS010000027">
    <property type="protein sequence ID" value="MBO1363815.1"/>
    <property type="molecule type" value="Genomic_DNA"/>
</dbReference>
<dbReference type="InterPro" id="IPR023795">
    <property type="entry name" value="Serpin_CS"/>
</dbReference>
<proteinExistence type="inferred from homology"/>
<keyword evidence="5" id="KW-1185">Reference proteome</keyword>
<dbReference type="Gene3D" id="2.30.39.10">
    <property type="entry name" value="Alpha-1-antitrypsin, domain 1"/>
    <property type="match status" value="1"/>
</dbReference>
<evidence type="ECO:0000256" key="2">
    <source>
        <dbReference type="SAM" id="SignalP"/>
    </source>
</evidence>